<reference evidence="2 3" key="1">
    <citation type="journal article" date="2021" name="Elife">
        <title>Chloroplast acquisition without the gene transfer in kleptoplastic sea slugs, Plakobranchus ocellatus.</title>
        <authorList>
            <person name="Maeda T."/>
            <person name="Takahashi S."/>
            <person name="Yoshida T."/>
            <person name="Shimamura S."/>
            <person name="Takaki Y."/>
            <person name="Nagai Y."/>
            <person name="Toyoda A."/>
            <person name="Suzuki Y."/>
            <person name="Arimoto A."/>
            <person name="Ishii H."/>
            <person name="Satoh N."/>
            <person name="Nishiyama T."/>
            <person name="Hasebe M."/>
            <person name="Maruyama T."/>
            <person name="Minagawa J."/>
            <person name="Obokata J."/>
            <person name="Shigenobu S."/>
        </authorList>
    </citation>
    <scope>NUCLEOTIDE SEQUENCE [LARGE SCALE GENOMIC DNA]</scope>
</reference>
<feature type="compositionally biased region" description="Basic and acidic residues" evidence="1">
    <location>
        <begin position="48"/>
        <end position="66"/>
    </location>
</feature>
<gene>
    <name evidence="2" type="ORF">PoB_007067900</name>
</gene>
<proteinExistence type="predicted"/>
<name>A0AAV4DJG3_9GAST</name>
<protein>
    <submittedName>
        <fullName evidence="2">Uncharacterized protein</fullName>
    </submittedName>
</protein>
<keyword evidence="3" id="KW-1185">Reference proteome</keyword>
<sequence>MLLHCPKISIHGEIKLIYFKACLSTFGITKSRLETIQRNLTTTGMASLDRRGNTKTDPRPLSDTEV</sequence>
<comment type="caution">
    <text evidence="2">The sequence shown here is derived from an EMBL/GenBank/DDBJ whole genome shotgun (WGS) entry which is preliminary data.</text>
</comment>
<accession>A0AAV4DJG3</accession>
<evidence type="ECO:0000313" key="2">
    <source>
        <dbReference type="EMBL" id="GFO44174.1"/>
    </source>
</evidence>
<evidence type="ECO:0000313" key="3">
    <source>
        <dbReference type="Proteomes" id="UP000735302"/>
    </source>
</evidence>
<feature type="region of interest" description="Disordered" evidence="1">
    <location>
        <begin position="44"/>
        <end position="66"/>
    </location>
</feature>
<dbReference type="Proteomes" id="UP000735302">
    <property type="component" value="Unassembled WGS sequence"/>
</dbReference>
<dbReference type="EMBL" id="BLXT01007928">
    <property type="protein sequence ID" value="GFO44174.1"/>
    <property type="molecule type" value="Genomic_DNA"/>
</dbReference>
<evidence type="ECO:0000256" key="1">
    <source>
        <dbReference type="SAM" id="MobiDB-lite"/>
    </source>
</evidence>
<dbReference type="AlphaFoldDB" id="A0AAV4DJG3"/>
<organism evidence="2 3">
    <name type="scientific">Plakobranchus ocellatus</name>
    <dbReference type="NCBI Taxonomy" id="259542"/>
    <lineage>
        <taxon>Eukaryota</taxon>
        <taxon>Metazoa</taxon>
        <taxon>Spiralia</taxon>
        <taxon>Lophotrochozoa</taxon>
        <taxon>Mollusca</taxon>
        <taxon>Gastropoda</taxon>
        <taxon>Heterobranchia</taxon>
        <taxon>Euthyneura</taxon>
        <taxon>Panpulmonata</taxon>
        <taxon>Sacoglossa</taxon>
        <taxon>Placobranchoidea</taxon>
        <taxon>Plakobranchidae</taxon>
        <taxon>Plakobranchus</taxon>
    </lineage>
</organism>